<evidence type="ECO:0000313" key="1">
    <source>
        <dbReference type="EMBL" id="EQD80373.1"/>
    </source>
</evidence>
<sequence length="61" mass="7077">MSYAVGVYLRESNRRNKDTSKVTYLQLAHNERHSTTGMLMAPIIHNLARKDKVDVRRACYP</sequence>
<proteinExistence type="predicted"/>
<comment type="caution">
    <text evidence="1">The sequence shown here is derived from an EMBL/GenBank/DDBJ whole genome shotgun (WGS) entry which is preliminary data.</text>
</comment>
<gene>
    <name evidence="1" type="ORF">B1A_00956</name>
</gene>
<name>T1CFD8_9ZZZZ</name>
<organism evidence="1">
    <name type="scientific">mine drainage metagenome</name>
    <dbReference type="NCBI Taxonomy" id="410659"/>
    <lineage>
        <taxon>unclassified sequences</taxon>
        <taxon>metagenomes</taxon>
        <taxon>ecological metagenomes</taxon>
    </lineage>
</organism>
<accession>T1CFD8</accession>
<protein>
    <submittedName>
        <fullName evidence="1">Uncharacterized protein</fullName>
    </submittedName>
</protein>
<dbReference type="EMBL" id="AUZX01000723">
    <property type="protein sequence ID" value="EQD80373.1"/>
    <property type="molecule type" value="Genomic_DNA"/>
</dbReference>
<dbReference type="AlphaFoldDB" id="T1CFD8"/>
<reference evidence="1" key="2">
    <citation type="journal article" date="2014" name="ISME J.">
        <title>Microbial stratification in low pH oxic and suboxic macroscopic growths along an acid mine drainage.</title>
        <authorList>
            <person name="Mendez-Garcia C."/>
            <person name="Mesa V."/>
            <person name="Sprenger R.R."/>
            <person name="Richter M."/>
            <person name="Diez M.S."/>
            <person name="Solano J."/>
            <person name="Bargiela R."/>
            <person name="Golyshina O.V."/>
            <person name="Manteca A."/>
            <person name="Ramos J.L."/>
            <person name="Gallego J.R."/>
            <person name="Llorente I."/>
            <person name="Martins Dos Santos V.A."/>
            <person name="Jensen O.N."/>
            <person name="Pelaez A.I."/>
            <person name="Sanchez J."/>
            <person name="Ferrer M."/>
        </authorList>
    </citation>
    <scope>NUCLEOTIDE SEQUENCE</scope>
</reference>
<reference evidence="1" key="1">
    <citation type="submission" date="2013-08" db="EMBL/GenBank/DDBJ databases">
        <authorList>
            <person name="Mendez C."/>
            <person name="Richter M."/>
            <person name="Ferrer M."/>
            <person name="Sanchez J."/>
        </authorList>
    </citation>
    <scope>NUCLEOTIDE SEQUENCE</scope>
</reference>